<proteinExistence type="predicted"/>
<dbReference type="AlphaFoldDB" id="A0A926D4P6"/>
<organism evidence="2 3">
    <name type="scientific">Gehongia tenuis</name>
    <dbReference type="NCBI Taxonomy" id="2763655"/>
    <lineage>
        <taxon>Bacteria</taxon>
        <taxon>Bacillati</taxon>
        <taxon>Bacillota</taxon>
        <taxon>Clostridia</taxon>
        <taxon>Christensenellales</taxon>
        <taxon>Christensenellaceae</taxon>
        <taxon>Gehongia</taxon>
    </lineage>
</organism>
<reference evidence="2" key="1">
    <citation type="submission" date="2020-08" db="EMBL/GenBank/DDBJ databases">
        <title>Genome public.</title>
        <authorList>
            <person name="Liu C."/>
            <person name="Sun Q."/>
        </authorList>
    </citation>
    <scope>NUCLEOTIDE SEQUENCE</scope>
    <source>
        <strain evidence="2">NSJ-53</strain>
    </source>
</reference>
<name>A0A926D4P6_9FIRM</name>
<dbReference type="Pfam" id="PF12728">
    <property type="entry name" value="HTH_17"/>
    <property type="match status" value="1"/>
</dbReference>
<gene>
    <name evidence="2" type="ORF">H8696_05485</name>
</gene>
<evidence type="ECO:0000313" key="2">
    <source>
        <dbReference type="EMBL" id="MBC8531298.1"/>
    </source>
</evidence>
<keyword evidence="3" id="KW-1185">Reference proteome</keyword>
<evidence type="ECO:0000313" key="3">
    <source>
        <dbReference type="Proteomes" id="UP000623172"/>
    </source>
</evidence>
<dbReference type="RefSeq" id="WP_249315695.1">
    <property type="nucleotide sequence ID" value="NZ_JACRSR010000001.1"/>
</dbReference>
<protein>
    <submittedName>
        <fullName evidence="2">Helix-turn-helix domain-containing protein</fullName>
    </submittedName>
</protein>
<dbReference type="InterPro" id="IPR009061">
    <property type="entry name" value="DNA-bd_dom_put_sf"/>
</dbReference>
<dbReference type="InterPro" id="IPR041657">
    <property type="entry name" value="HTH_17"/>
</dbReference>
<dbReference type="Proteomes" id="UP000623172">
    <property type="component" value="Unassembled WGS sequence"/>
</dbReference>
<dbReference type="InterPro" id="IPR010093">
    <property type="entry name" value="SinI_DNA-bd"/>
</dbReference>
<dbReference type="SUPFAM" id="SSF46955">
    <property type="entry name" value="Putative DNA-binding domain"/>
    <property type="match status" value="1"/>
</dbReference>
<comment type="caution">
    <text evidence="2">The sequence shown here is derived from an EMBL/GenBank/DDBJ whole genome shotgun (WGS) entry which is preliminary data.</text>
</comment>
<accession>A0A926D4P6</accession>
<sequence length="66" mass="7606">MNDEIYTITQAAQYLKVCDKTVRRLIKANKLTASKVGDRSWRIRKTDIDMYLRDNTNGTKGVAINE</sequence>
<dbReference type="NCBIfam" id="TIGR01764">
    <property type="entry name" value="excise"/>
    <property type="match status" value="1"/>
</dbReference>
<dbReference type="EMBL" id="JACRSR010000001">
    <property type="protein sequence ID" value="MBC8531298.1"/>
    <property type="molecule type" value="Genomic_DNA"/>
</dbReference>
<dbReference type="GO" id="GO:0003677">
    <property type="term" value="F:DNA binding"/>
    <property type="evidence" value="ECO:0007669"/>
    <property type="project" value="InterPro"/>
</dbReference>
<feature type="domain" description="Helix-turn-helix" evidence="1">
    <location>
        <begin position="6"/>
        <end position="55"/>
    </location>
</feature>
<evidence type="ECO:0000259" key="1">
    <source>
        <dbReference type="Pfam" id="PF12728"/>
    </source>
</evidence>